<dbReference type="SMART" id="SM00248">
    <property type="entry name" value="ANK"/>
    <property type="match status" value="7"/>
</dbReference>
<keyword evidence="3" id="KW-1185">Reference proteome</keyword>
<dbReference type="EMBL" id="JANBPT010000238">
    <property type="protein sequence ID" value="KAJ1925116.1"/>
    <property type="molecule type" value="Genomic_DNA"/>
</dbReference>
<proteinExistence type="predicted"/>
<evidence type="ECO:0000256" key="1">
    <source>
        <dbReference type="PROSITE-ProRule" id="PRU00023"/>
    </source>
</evidence>
<feature type="repeat" description="ANK" evidence="1">
    <location>
        <begin position="154"/>
        <end position="186"/>
    </location>
</feature>
<dbReference type="PANTHER" id="PTHR24121">
    <property type="entry name" value="NO MECHANORECEPTOR POTENTIAL C, ISOFORM D-RELATED"/>
    <property type="match status" value="1"/>
</dbReference>
<organism evidence="2 3">
    <name type="scientific">Tieghemiomyces parasiticus</name>
    <dbReference type="NCBI Taxonomy" id="78921"/>
    <lineage>
        <taxon>Eukaryota</taxon>
        <taxon>Fungi</taxon>
        <taxon>Fungi incertae sedis</taxon>
        <taxon>Zoopagomycota</taxon>
        <taxon>Kickxellomycotina</taxon>
        <taxon>Dimargaritomycetes</taxon>
        <taxon>Dimargaritales</taxon>
        <taxon>Dimargaritaceae</taxon>
        <taxon>Tieghemiomyces</taxon>
    </lineage>
</organism>
<sequence length="392" mass="43100">MIQQVTQGEDLEQPVWQELVAAVRLGSLAQLEHQRVQLGERFSAYVTHRDGRGDTLAHFAARHRRQESLCWLIEVAHVDPTLTNRHGRTPLHEAVDDYACLAYLLTALPPDRLDVNTPKRSGWTVLHTAAQKGDVRTVTLLLDYGARPTVVNKSGFTPLHVACQEGHLAIVKQLVRRDPTVALMANHNGRLPIHIAARGGFAPLVRWFLEGDGGPEDATTFKAAEGWALARISPQPPGATLCALLTAEDHAGADVYHDALVGGNLGLLRYLLLQSPEDHPFNTLLRPRLHRVEGATGKSAAHLAVLTNQLPVLQFLHDHDLLGDPDVRDTWDEWTPLAYAARYGCVDCAAYLLRECRADSSLVDRHGRSPLAIAQMWGQRGIIDLLSGGFAS</sequence>
<dbReference type="SUPFAM" id="SSF48403">
    <property type="entry name" value="Ankyrin repeat"/>
    <property type="match status" value="1"/>
</dbReference>
<dbReference type="OrthoDB" id="539213at2759"/>
<dbReference type="InterPro" id="IPR002110">
    <property type="entry name" value="Ankyrin_rpt"/>
</dbReference>
<dbReference type="AlphaFoldDB" id="A0A9W8DV81"/>
<protein>
    <submittedName>
        <fullName evidence="2">Uncharacterized protein</fullName>
    </submittedName>
</protein>
<keyword evidence="1" id="KW-0040">ANK repeat</keyword>
<evidence type="ECO:0000313" key="3">
    <source>
        <dbReference type="Proteomes" id="UP001150569"/>
    </source>
</evidence>
<dbReference type="PROSITE" id="PS50297">
    <property type="entry name" value="ANK_REP_REGION"/>
    <property type="match status" value="2"/>
</dbReference>
<name>A0A9W8DV81_9FUNG</name>
<dbReference type="InterPro" id="IPR036770">
    <property type="entry name" value="Ankyrin_rpt-contain_sf"/>
</dbReference>
<accession>A0A9W8DV81</accession>
<dbReference type="Gene3D" id="1.25.40.20">
    <property type="entry name" value="Ankyrin repeat-containing domain"/>
    <property type="match status" value="2"/>
</dbReference>
<gene>
    <name evidence="2" type="ORF">IWQ60_004757</name>
</gene>
<evidence type="ECO:0000313" key="2">
    <source>
        <dbReference type="EMBL" id="KAJ1925116.1"/>
    </source>
</evidence>
<dbReference type="Pfam" id="PF12796">
    <property type="entry name" value="Ank_2"/>
    <property type="match status" value="2"/>
</dbReference>
<feature type="repeat" description="ANK" evidence="1">
    <location>
        <begin position="121"/>
        <end position="153"/>
    </location>
</feature>
<comment type="caution">
    <text evidence="2">The sequence shown here is derived from an EMBL/GenBank/DDBJ whole genome shotgun (WGS) entry which is preliminary data.</text>
</comment>
<dbReference type="Proteomes" id="UP001150569">
    <property type="component" value="Unassembled WGS sequence"/>
</dbReference>
<reference evidence="2" key="1">
    <citation type="submission" date="2022-07" db="EMBL/GenBank/DDBJ databases">
        <title>Phylogenomic reconstructions and comparative analyses of Kickxellomycotina fungi.</title>
        <authorList>
            <person name="Reynolds N.K."/>
            <person name="Stajich J.E."/>
            <person name="Barry K."/>
            <person name="Grigoriev I.V."/>
            <person name="Crous P."/>
            <person name="Smith M.E."/>
        </authorList>
    </citation>
    <scope>NUCLEOTIDE SEQUENCE</scope>
    <source>
        <strain evidence="2">RSA 861</strain>
    </source>
</reference>
<dbReference type="PANTHER" id="PTHR24121:SF23">
    <property type="entry name" value="NO MECHANORECEPTOR POTENTIAL C, ISOFORM H"/>
    <property type="match status" value="1"/>
</dbReference>
<dbReference type="PROSITE" id="PS50088">
    <property type="entry name" value="ANK_REPEAT"/>
    <property type="match status" value="2"/>
</dbReference>